<evidence type="ECO:0000256" key="1">
    <source>
        <dbReference type="SAM" id="MobiDB-lite"/>
    </source>
</evidence>
<feature type="region of interest" description="Disordered" evidence="1">
    <location>
        <begin position="1"/>
        <end position="26"/>
    </location>
</feature>
<name>A0A9R1S360_TRITD</name>
<dbReference type="Proteomes" id="UP000324705">
    <property type="component" value="Chromosome 3B"/>
</dbReference>
<sequence>MAWLEEVKRVTSEADGAPAHNRKAKKIGHNSKLGFDAVKLFPTHNLFVFRDKMGKKLCRPLRSL</sequence>
<gene>
    <name evidence="2" type="ORF">TRITD_3Bv1G164300</name>
</gene>
<keyword evidence="3" id="KW-1185">Reference proteome</keyword>
<evidence type="ECO:0000313" key="3">
    <source>
        <dbReference type="Proteomes" id="UP000324705"/>
    </source>
</evidence>
<reference evidence="2 3" key="1">
    <citation type="submission" date="2017-09" db="EMBL/GenBank/DDBJ databases">
        <authorList>
            <consortium name="International Durum Wheat Genome Sequencing Consortium (IDWGSC)"/>
            <person name="Milanesi L."/>
        </authorList>
    </citation>
    <scope>NUCLEOTIDE SEQUENCE [LARGE SCALE GENOMIC DNA]</scope>
    <source>
        <strain evidence="3">cv. Svevo</strain>
    </source>
</reference>
<accession>A0A9R1S360</accession>
<dbReference type="Gramene" id="TRITD3Bv1G164300.1">
    <property type="protein sequence ID" value="TRITD3Bv1G164300.1"/>
    <property type="gene ID" value="TRITD3Bv1G164300"/>
</dbReference>
<dbReference type="AlphaFoldDB" id="A0A9R1S360"/>
<organism evidence="2 3">
    <name type="scientific">Triticum turgidum subsp. durum</name>
    <name type="common">Durum wheat</name>
    <name type="synonym">Triticum durum</name>
    <dbReference type="NCBI Taxonomy" id="4567"/>
    <lineage>
        <taxon>Eukaryota</taxon>
        <taxon>Viridiplantae</taxon>
        <taxon>Streptophyta</taxon>
        <taxon>Embryophyta</taxon>
        <taxon>Tracheophyta</taxon>
        <taxon>Spermatophyta</taxon>
        <taxon>Magnoliopsida</taxon>
        <taxon>Liliopsida</taxon>
        <taxon>Poales</taxon>
        <taxon>Poaceae</taxon>
        <taxon>BOP clade</taxon>
        <taxon>Pooideae</taxon>
        <taxon>Triticodae</taxon>
        <taxon>Triticeae</taxon>
        <taxon>Triticinae</taxon>
        <taxon>Triticum</taxon>
    </lineage>
</organism>
<evidence type="ECO:0000313" key="2">
    <source>
        <dbReference type="EMBL" id="VAH79326.1"/>
    </source>
</evidence>
<protein>
    <submittedName>
        <fullName evidence="2">Uncharacterized protein</fullName>
    </submittedName>
</protein>
<feature type="compositionally biased region" description="Basic and acidic residues" evidence="1">
    <location>
        <begin position="1"/>
        <end position="12"/>
    </location>
</feature>
<dbReference type="EMBL" id="LT934116">
    <property type="protein sequence ID" value="VAH79326.1"/>
    <property type="molecule type" value="Genomic_DNA"/>
</dbReference>
<proteinExistence type="predicted"/>